<dbReference type="InterPro" id="IPR009072">
    <property type="entry name" value="Histone-fold"/>
</dbReference>
<dbReference type="Pfam" id="PF07524">
    <property type="entry name" value="Bromo_TP"/>
    <property type="match status" value="1"/>
</dbReference>
<gene>
    <name evidence="7" type="ORF">FRX31_008154</name>
</gene>
<evidence type="ECO:0000256" key="3">
    <source>
        <dbReference type="ARBA" id="ARBA00023163"/>
    </source>
</evidence>
<dbReference type="Proteomes" id="UP000554482">
    <property type="component" value="Unassembled WGS sequence"/>
</dbReference>
<dbReference type="EMBL" id="JABWDY010008381">
    <property type="protein sequence ID" value="KAF5202259.1"/>
    <property type="molecule type" value="Genomic_DNA"/>
</dbReference>
<evidence type="ECO:0000313" key="7">
    <source>
        <dbReference type="EMBL" id="KAF5202259.1"/>
    </source>
</evidence>
<dbReference type="GO" id="GO:0046982">
    <property type="term" value="F:protein heterodimerization activity"/>
    <property type="evidence" value="ECO:0007669"/>
    <property type="project" value="InterPro"/>
</dbReference>
<evidence type="ECO:0000256" key="2">
    <source>
        <dbReference type="ARBA" id="ARBA00023015"/>
    </source>
</evidence>
<reference evidence="7 8" key="1">
    <citation type="submission" date="2020-06" db="EMBL/GenBank/DDBJ databases">
        <title>Transcriptomic and genomic resources for Thalictrum thalictroides and T. hernandezii: Facilitating candidate gene discovery in an emerging model plant lineage.</title>
        <authorList>
            <person name="Arias T."/>
            <person name="Riano-Pachon D.M."/>
            <person name="Di Stilio V.S."/>
        </authorList>
    </citation>
    <scope>NUCLEOTIDE SEQUENCE [LARGE SCALE GENOMIC DNA]</scope>
    <source>
        <strain evidence="8">cv. WT478/WT964</strain>
        <tissue evidence="7">Leaves</tissue>
    </source>
</reference>
<evidence type="ECO:0000259" key="6">
    <source>
        <dbReference type="SMART" id="SM00576"/>
    </source>
</evidence>
<evidence type="ECO:0000313" key="8">
    <source>
        <dbReference type="Proteomes" id="UP000554482"/>
    </source>
</evidence>
<accession>A0A7J6WXT5</accession>
<dbReference type="GO" id="GO:0005669">
    <property type="term" value="C:transcription factor TFIID complex"/>
    <property type="evidence" value="ECO:0007669"/>
    <property type="project" value="InterPro"/>
</dbReference>
<organism evidence="7 8">
    <name type="scientific">Thalictrum thalictroides</name>
    <name type="common">Rue-anemone</name>
    <name type="synonym">Anemone thalictroides</name>
    <dbReference type="NCBI Taxonomy" id="46969"/>
    <lineage>
        <taxon>Eukaryota</taxon>
        <taxon>Viridiplantae</taxon>
        <taxon>Streptophyta</taxon>
        <taxon>Embryophyta</taxon>
        <taxon>Tracheophyta</taxon>
        <taxon>Spermatophyta</taxon>
        <taxon>Magnoliopsida</taxon>
        <taxon>Ranunculales</taxon>
        <taxon>Ranunculaceae</taxon>
        <taxon>Thalictroideae</taxon>
        <taxon>Thalictrum</taxon>
    </lineage>
</organism>
<keyword evidence="4" id="KW-0539">Nucleus</keyword>
<evidence type="ECO:0000256" key="5">
    <source>
        <dbReference type="SAM" id="MobiDB-lite"/>
    </source>
</evidence>
<keyword evidence="8" id="KW-1185">Reference proteome</keyword>
<dbReference type="OrthoDB" id="436852at2759"/>
<name>A0A7J6WXT5_THATH</name>
<proteinExistence type="predicted"/>
<dbReference type="SMART" id="SM00576">
    <property type="entry name" value="BTP"/>
    <property type="match status" value="1"/>
</dbReference>
<keyword evidence="2" id="KW-0805">Transcription regulation</keyword>
<dbReference type="AlphaFoldDB" id="A0A7J6WXT5"/>
<dbReference type="SUPFAM" id="SSF47113">
    <property type="entry name" value="Histone-fold"/>
    <property type="match status" value="1"/>
</dbReference>
<keyword evidence="3" id="KW-0804">Transcription</keyword>
<comment type="subcellular location">
    <subcellularLocation>
        <location evidence="1">Nucleus</location>
    </subcellularLocation>
</comment>
<sequence>MSDGIGKSGRENEHNGSGIRKKQQGGSDEYGRVITKIMVAQICESVGFQNFQQSTLDVLSEVTIRYLRDLGKTAHFYANLGGRTNYNAFDVIQGLVDLVTLQGFSGASDNVSGENDISPNVSPAKLSNQPVVISRSSVLETFAPAMGVADTGLCDSRDDD</sequence>
<dbReference type="Gene3D" id="1.10.20.10">
    <property type="entry name" value="Histone, subunit A"/>
    <property type="match status" value="1"/>
</dbReference>
<dbReference type="PANTHER" id="PTHR46338:SF1">
    <property type="entry name" value="TRANSCRIPTION INITIATION FACTOR TFIID SUBUNIT 8"/>
    <property type="match status" value="1"/>
</dbReference>
<evidence type="ECO:0000256" key="4">
    <source>
        <dbReference type="ARBA" id="ARBA00023242"/>
    </source>
</evidence>
<dbReference type="InterPro" id="IPR006565">
    <property type="entry name" value="BTP"/>
</dbReference>
<dbReference type="PANTHER" id="PTHR46338">
    <property type="entry name" value="TRANSCRIPTION INITIATION FACTOR TFIID SUBUNIT 8"/>
    <property type="match status" value="1"/>
</dbReference>
<keyword evidence="7" id="KW-0648">Protein biosynthesis</keyword>
<evidence type="ECO:0000256" key="1">
    <source>
        <dbReference type="ARBA" id="ARBA00004123"/>
    </source>
</evidence>
<protein>
    <submittedName>
        <fullName evidence="7">Transcription initiation factor TFIID subunit 8-like</fullName>
    </submittedName>
</protein>
<feature type="region of interest" description="Disordered" evidence="5">
    <location>
        <begin position="1"/>
        <end position="27"/>
    </location>
</feature>
<comment type="caution">
    <text evidence="7">The sequence shown here is derived from an EMBL/GenBank/DDBJ whole genome shotgun (WGS) entry which is preliminary data.</text>
</comment>
<dbReference type="GO" id="GO:0003743">
    <property type="term" value="F:translation initiation factor activity"/>
    <property type="evidence" value="ECO:0007669"/>
    <property type="project" value="UniProtKB-KW"/>
</dbReference>
<keyword evidence="7" id="KW-0396">Initiation factor</keyword>
<dbReference type="InterPro" id="IPR037818">
    <property type="entry name" value="TAF8"/>
</dbReference>
<feature type="domain" description="Bromodomain associated" evidence="6">
    <location>
        <begin position="28"/>
        <end position="104"/>
    </location>
</feature>